<reference evidence="2" key="1">
    <citation type="submission" date="2020-01" db="EMBL/GenBank/DDBJ databases">
        <authorList>
            <person name="Meier V. D."/>
            <person name="Meier V D."/>
        </authorList>
    </citation>
    <scope>NUCLEOTIDE SEQUENCE</scope>
    <source>
        <strain evidence="2">HLG_WM_MAG_02</strain>
    </source>
</reference>
<proteinExistence type="predicted"/>
<dbReference type="AlphaFoldDB" id="A0A6S6U174"/>
<sequence length="319" mass="36333">MDKDIKINSVKSEIDYLAQEFRDNPNYFDTKFVCEAYQSCGLDVYPNPKSLELISSITKALKDKTAFSVIRIGDGEMNLLALDAYPKTPLINKASAKEIVAMMEDCFILTPLYETILRDLLFSSILQADIIGVLGVYRINPNHNIEDKIKRLLVSKSQRGTSGHIRGVEFMLNMGKAKQLENKIITSAFLYLSILDNLETIFTETSKVFLITKNKKVFLKLQKRYTNIKFIYLQIGNSNKEDLSETPHFLFELYNQLPQDMSDSLTLIGAGVWAEIYAMWIKQKGGVAVDIGSGFDLLNGESTRIFHHRLKEDTLKYKL</sequence>
<evidence type="ECO:0000313" key="2">
    <source>
        <dbReference type="EMBL" id="CAA6822543.1"/>
    </source>
</evidence>
<protein>
    <recommendedName>
        <fullName evidence="1">GT-D fold-like domain-containing protein</fullName>
    </recommendedName>
</protein>
<feature type="domain" description="GT-D fold-like" evidence="1">
    <location>
        <begin position="52"/>
        <end position="297"/>
    </location>
</feature>
<evidence type="ECO:0000259" key="1">
    <source>
        <dbReference type="Pfam" id="PF22882"/>
    </source>
</evidence>
<organism evidence="2">
    <name type="scientific">uncultured Sulfurovum sp</name>
    <dbReference type="NCBI Taxonomy" id="269237"/>
    <lineage>
        <taxon>Bacteria</taxon>
        <taxon>Pseudomonadati</taxon>
        <taxon>Campylobacterota</taxon>
        <taxon>Epsilonproteobacteria</taxon>
        <taxon>Campylobacterales</taxon>
        <taxon>Sulfurovaceae</taxon>
        <taxon>Sulfurovum</taxon>
        <taxon>environmental samples</taxon>
    </lineage>
</organism>
<dbReference type="EMBL" id="CACVAZ010000153">
    <property type="protein sequence ID" value="CAA6822543.1"/>
    <property type="molecule type" value="Genomic_DNA"/>
</dbReference>
<dbReference type="Pfam" id="PF22882">
    <property type="entry name" value="GT-D-like"/>
    <property type="match status" value="1"/>
</dbReference>
<gene>
    <name evidence="2" type="ORF">HELGO_WM51490</name>
</gene>
<accession>A0A6S6U174</accession>
<name>A0A6S6U174_9BACT</name>
<dbReference type="InterPro" id="IPR055171">
    <property type="entry name" value="GT-D-like"/>
</dbReference>